<proteinExistence type="predicted"/>
<accession>A0A1G4AMJ2</accession>
<organism evidence="2 3">
    <name type="scientific">Colletotrichum orchidophilum</name>
    <dbReference type="NCBI Taxonomy" id="1209926"/>
    <lineage>
        <taxon>Eukaryota</taxon>
        <taxon>Fungi</taxon>
        <taxon>Dikarya</taxon>
        <taxon>Ascomycota</taxon>
        <taxon>Pezizomycotina</taxon>
        <taxon>Sordariomycetes</taxon>
        <taxon>Hypocreomycetidae</taxon>
        <taxon>Glomerellales</taxon>
        <taxon>Glomerellaceae</taxon>
        <taxon>Colletotrichum</taxon>
    </lineage>
</organism>
<keyword evidence="1" id="KW-0472">Membrane</keyword>
<evidence type="ECO:0000256" key="1">
    <source>
        <dbReference type="SAM" id="Phobius"/>
    </source>
</evidence>
<keyword evidence="1" id="KW-1133">Transmembrane helix</keyword>
<name>A0A1G4AMJ2_9PEZI</name>
<gene>
    <name evidence="2" type="ORF">CORC01_14300</name>
</gene>
<feature type="non-terminal residue" evidence="2">
    <location>
        <position position="1"/>
    </location>
</feature>
<dbReference type="GeneID" id="34567421"/>
<evidence type="ECO:0000313" key="3">
    <source>
        <dbReference type="Proteomes" id="UP000176998"/>
    </source>
</evidence>
<dbReference type="Proteomes" id="UP000176998">
    <property type="component" value="Unassembled WGS sequence"/>
</dbReference>
<dbReference type="RefSeq" id="XP_022467577.1">
    <property type="nucleotide sequence ID" value="XM_022625911.1"/>
</dbReference>
<reference evidence="2 3" key="1">
    <citation type="submission" date="2016-09" db="EMBL/GenBank/DDBJ databases">
        <authorList>
            <person name="Capua I."/>
            <person name="De Benedictis P."/>
            <person name="Joannis T."/>
            <person name="Lombin L.H."/>
            <person name="Cattoli G."/>
        </authorList>
    </citation>
    <scope>NUCLEOTIDE SEQUENCE [LARGE SCALE GENOMIC DNA]</scope>
    <source>
        <strain evidence="2 3">IMI 309357</strain>
    </source>
</reference>
<keyword evidence="3" id="KW-1185">Reference proteome</keyword>
<comment type="caution">
    <text evidence="2">The sequence shown here is derived from an EMBL/GenBank/DDBJ whole genome shotgun (WGS) entry which is preliminary data.</text>
</comment>
<feature type="transmembrane region" description="Helical" evidence="1">
    <location>
        <begin position="30"/>
        <end position="51"/>
    </location>
</feature>
<dbReference type="AlphaFoldDB" id="A0A1G4AMJ2"/>
<dbReference type="EMBL" id="MJBS01000266">
    <property type="protein sequence ID" value="OHE90400.1"/>
    <property type="molecule type" value="Genomic_DNA"/>
</dbReference>
<protein>
    <submittedName>
        <fullName evidence="2">Uncharacterized protein</fullName>
    </submittedName>
</protein>
<keyword evidence="1" id="KW-0812">Transmembrane</keyword>
<evidence type="ECO:0000313" key="2">
    <source>
        <dbReference type="EMBL" id="OHE90400.1"/>
    </source>
</evidence>
<sequence length="93" mass="10534">PSHLAISRLFVACPRLLALRHRVRKKQTRPVTVIVIVIAVPAILFTCLAHGRFPRFIPSTPNHLTRLLTIHSLPPAPSHLLPHLIRWSLHQSI</sequence>